<organism evidence="5 6">
    <name type="scientific">Lichtheimia ornata</name>
    <dbReference type="NCBI Taxonomy" id="688661"/>
    <lineage>
        <taxon>Eukaryota</taxon>
        <taxon>Fungi</taxon>
        <taxon>Fungi incertae sedis</taxon>
        <taxon>Mucoromycota</taxon>
        <taxon>Mucoromycotina</taxon>
        <taxon>Mucoromycetes</taxon>
        <taxon>Mucorales</taxon>
        <taxon>Lichtheimiaceae</taxon>
        <taxon>Lichtheimia</taxon>
    </lineage>
</organism>
<gene>
    <name evidence="5" type="ORF">O0I10_009448</name>
</gene>
<dbReference type="InterPro" id="IPR016093">
    <property type="entry name" value="MIR_motif"/>
</dbReference>
<protein>
    <recommendedName>
        <fullName evidence="4">MIR domain-containing protein</fullName>
    </recommendedName>
</protein>
<dbReference type="SUPFAM" id="SSF82109">
    <property type="entry name" value="MIR domain"/>
    <property type="match status" value="1"/>
</dbReference>
<keyword evidence="6" id="KW-1185">Reference proteome</keyword>
<dbReference type="Pfam" id="PF02815">
    <property type="entry name" value="MIR"/>
    <property type="match status" value="1"/>
</dbReference>
<dbReference type="Proteomes" id="UP001234581">
    <property type="component" value="Unassembled WGS sequence"/>
</dbReference>
<keyword evidence="2" id="KW-0677">Repeat</keyword>
<keyword evidence="1" id="KW-0732">Signal</keyword>
<name>A0AAD7UXF6_9FUNG</name>
<dbReference type="InterPro" id="IPR036300">
    <property type="entry name" value="MIR_dom_sf"/>
</dbReference>
<feature type="domain" description="MIR" evidence="4">
    <location>
        <begin position="28"/>
        <end position="84"/>
    </location>
</feature>
<accession>A0AAD7UXF6</accession>
<dbReference type="Gene3D" id="2.80.10.50">
    <property type="match status" value="1"/>
</dbReference>
<evidence type="ECO:0000256" key="3">
    <source>
        <dbReference type="SAM" id="MobiDB-lite"/>
    </source>
</evidence>
<dbReference type="PANTHER" id="PTHR46809:SF2">
    <property type="entry name" value="GH21273P"/>
    <property type="match status" value="1"/>
</dbReference>
<feature type="domain" description="MIR" evidence="4">
    <location>
        <begin position="92"/>
        <end position="148"/>
    </location>
</feature>
<feature type="domain" description="MIR" evidence="4">
    <location>
        <begin position="156"/>
        <end position="207"/>
    </location>
</feature>
<dbReference type="GeneID" id="83216854"/>
<dbReference type="EMBL" id="JARTCD010000055">
    <property type="protein sequence ID" value="KAJ8654883.1"/>
    <property type="molecule type" value="Genomic_DNA"/>
</dbReference>
<comment type="caution">
    <text evidence="5">The sequence shown here is derived from an EMBL/GenBank/DDBJ whole genome shotgun (WGS) entry which is preliminary data.</text>
</comment>
<dbReference type="RefSeq" id="XP_058339797.1">
    <property type="nucleotide sequence ID" value="XM_058489440.1"/>
</dbReference>
<sequence>MSDEEREFEEQVEEEEQEEQYETGNRAQGTVRYGDVICLKHASTGKYLTSKEEGYSHDGTSGQQIVFTNDYEGDDSQEWLVIPVEGTGQEDGGEVGFDDEFRLKHQQTGRYLHSHPDIPSPVTGQQEVTGFGGEDETDENDIWVLQAFPDYEYPEEDYLWHLDIPLVIRHKMTGQTLHSHEEEFDDGNEVTAYVGTDDNDQWIVAFD</sequence>
<dbReference type="AlphaFoldDB" id="A0AAD7UXF6"/>
<reference evidence="5 6" key="1">
    <citation type="submission" date="2023-03" db="EMBL/GenBank/DDBJ databases">
        <title>Genome sequence of Lichtheimia ornata CBS 291.66.</title>
        <authorList>
            <person name="Mohabir J.T."/>
            <person name="Shea T.P."/>
            <person name="Kurbessoian T."/>
            <person name="Berby B."/>
            <person name="Fontaine J."/>
            <person name="Livny J."/>
            <person name="Gnirke A."/>
            <person name="Stajich J.E."/>
            <person name="Cuomo C.A."/>
        </authorList>
    </citation>
    <scope>NUCLEOTIDE SEQUENCE [LARGE SCALE GENOMIC DNA]</scope>
    <source>
        <strain evidence="5">CBS 291.66</strain>
    </source>
</reference>
<evidence type="ECO:0000256" key="2">
    <source>
        <dbReference type="ARBA" id="ARBA00022737"/>
    </source>
</evidence>
<evidence type="ECO:0000256" key="1">
    <source>
        <dbReference type="ARBA" id="ARBA00022729"/>
    </source>
</evidence>
<feature type="region of interest" description="Disordered" evidence="3">
    <location>
        <begin position="1"/>
        <end position="28"/>
    </location>
</feature>
<feature type="region of interest" description="Disordered" evidence="3">
    <location>
        <begin position="112"/>
        <end position="136"/>
    </location>
</feature>
<dbReference type="SMART" id="SM00472">
    <property type="entry name" value="MIR"/>
    <property type="match status" value="3"/>
</dbReference>
<evidence type="ECO:0000313" key="6">
    <source>
        <dbReference type="Proteomes" id="UP001234581"/>
    </source>
</evidence>
<evidence type="ECO:0000313" key="5">
    <source>
        <dbReference type="EMBL" id="KAJ8654883.1"/>
    </source>
</evidence>
<proteinExistence type="predicted"/>
<dbReference type="CDD" id="cd23263">
    <property type="entry name" value="beta-trefoil_MIR"/>
    <property type="match status" value="1"/>
</dbReference>
<dbReference type="PANTHER" id="PTHR46809">
    <property type="entry name" value="STROMAL CELL-DERIVED FACTOR 2-LIKE PROTEIN"/>
    <property type="match status" value="1"/>
</dbReference>
<feature type="compositionally biased region" description="Acidic residues" evidence="3">
    <location>
        <begin position="1"/>
        <end position="21"/>
    </location>
</feature>
<evidence type="ECO:0000259" key="4">
    <source>
        <dbReference type="PROSITE" id="PS50919"/>
    </source>
</evidence>
<dbReference type="PROSITE" id="PS50919">
    <property type="entry name" value="MIR"/>
    <property type="match status" value="3"/>
</dbReference>